<evidence type="ECO:0000256" key="3">
    <source>
        <dbReference type="ARBA" id="ARBA00022989"/>
    </source>
</evidence>
<evidence type="ECO:0000313" key="7">
    <source>
        <dbReference type="EMBL" id="ATC30901.1"/>
    </source>
</evidence>
<name>A0A290MFP8_CAUVI</name>
<dbReference type="AlphaFoldDB" id="A0A290MFP8"/>
<evidence type="ECO:0000256" key="4">
    <source>
        <dbReference type="ARBA" id="ARBA00023136"/>
    </source>
</evidence>
<evidence type="ECO:0000259" key="6">
    <source>
        <dbReference type="Pfam" id="PF04932"/>
    </source>
</evidence>
<comment type="subcellular location">
    <subcellularLocation>
        <location evidence="1">Membrane</location>
        <topology evidence="1">Multi-pass membrane protein</topology>
    </subcellularLocation>
</comment>
<proteinExistence type="predicted"/>
<feature type="transmembrane region" description="Helical" evidence="5">
    <location>
        <begin position="29"/>
        <end position="49"/>
    </location>
</feature>
<dbReference type="Proteomes" id="UP000217311">
    <property type="component" value="Chromosome"/>
</dbReference>
<gene>
    <name evidence="7" type="ORF">CA606_00250</name>
</gene>
<dbReference type="EMBL" id="CP023315">
    <property type="protein sequence ID" value="ATC30901.1"/>
    <property type="molecule type" value="Genomic_DNA"/>
</dbReference>
<dbReference type="GO" id="GO:0016020">
    <property type="term" value="C:membrane"/>
    <property type="evidence" value="ECO:0007669"/>
    <property type="project" value="UniProtKB-SubCell"/>
</dbReference>
<keyword evidence="7" id="KW-0436">Ligase</keyword>
<feature type="transmembrane region" description="Helical" evidence="5">
    <location>
        <begin position="124"/>
        <end position="141"/>
    </location>
</feature>
<feature type="transmembrane region" description="Helical" evidence="5">
    <location>
        <begin position="194"/>
        <end position="212"/>
    </location>
</feature>
<evidence type="ECO:0000256" key="2">
    <source>
        <dbReference type="ARBA" id="ARBA00022692"/>
    </source>
</evidence>
<reference evidence="8" key="1">
    <citation type="submission" date="2017-09" db="EMBL/GenBank/DDBJ databases">
        <title>Genome evolution observed in wild isolates of Caulobacter crescentus.</title>
        <authorList>
            <person name="Ely B."/>
            <person name="Wilson K."/>
            <person name="Scott D."/>
        </authorList>
    </citation>
    <scope>NUCLEOTIDE SEQUENCE [LARGE SCALE GENOMIC DNA]</scope>
    <source>
        <strain evidence="8">CB13b1a</strain>
    </source>
</reference>
<feature type="transmembrane region" description="Helical" evidence="5">
    <location>
        <begin position="261"/>
        <end position="284"/>
    </location>
</feature>
<feature type="transmembrane region" description="Helical" evidence="5">
    <location>
        <begin position="354"/>
        <end position="377"/>
    </location>
</feature>
<evidence type="ECO:0000313" key="8">
    <source>
        <dbReference type="Proteomes" id="UP000217311"/>
    </source>
</evidence>
<dbReference type="RefSeq" id="WP_096050372.1">
    <property type="nucleotide sequence ID" value="NZ_CP023315.3"/>
</dbReference>
<organism evidence="7 8">
    <name type="scientific">Caulobacter vibrioides</name>
    <name type="common">Caulobacter crescentus</name>
    <dbReference type="NCBI Taxonomy" id="155892"/>
    <lineage>
        <taxon>Bacteria</taxon>
        <taxon>Pseudomonadati</taxon>
        <taxon>Pseudomonadota</taxon>
        <taxon>Alphaproteobacteria</taxon>
        <taxon>Caulobacterales</taxon>
        <taxon>Caulobacteraceae</taxon>
        <taxon>Caulobacter</taxon>
    </lineage>
</organism>
<dbReference type="Pfam" id="PF04932">
    <property type="entry name" value="Wzy_C"/>
    <property type="match status" value="1"/>
</dbReference>
<dbReference type="InterPro" id="IPR007016">
    <property type="entry name" value="O-antigen_ligase-rel_domated"/>
</dbReference>
<feature type="transmembrane region" description="Helical" evidence="5">
    <location>
        <begin position="69"/>
        <end position="88"/>
    </location>
</feature>
<dbReference type="GO" id="GO:0016874">
    <property type="term" value="F:ligase activity"/>
    <property type="evidence" value="ECO:0007669"/>
    <property type="project" value="UniProtKB-KW"/>
</dbReference>
<evidence type="ECO:0000256" key="5">
    <source>
        <dbReference type="SAM" id="Phobius"/>
    </source>
</evidence>
<accession>A0A290MFP8</accession>
<dbReference type="PANTHER" id="PTHR37422">
    <property type="entry name" value="TEICHURONIC ACID BIOSYNTHESIS PROTEIN TUAE"/>
    <property type="match status" value="1"/>
</dbReference>
<feature type="domain" description="O-antigen ligase-related" evidence="6">
    <location>
        <begin position="226"/>
        <end position="369"/>
    </location>
</feature>
<evidence type="ECO:0000256" key="1">
    <source>
        <dbReference type="ARBA" id="ARBA00004141"/>
    </source>
</evidence>
<feature type="transmembrane region" description="Helical" evidence="5">
    <location>
        <begin position="383"/>
        <end position="403"/>
    </location>
</feature>
<feature type="transmembrane region" description="Helical" evidence="5">
    <location>
        <begin position="153"/>
        <end position="174"/>
    </location>
</feature>
<feature type="transmembrane region" description="Helical" evidence="5">
    <location>
        <begin position="219"/>
        <end position="249"/>
    </location>
</feature>
<keyword evidence="3 5" id="KW-1133">Transmembrane helix</keyword>
<keyword evidence="2 5" id="KW-0812">Transmembrane</keyword>
<dbReference type="PANTHER" id="PTHR37422:SF17">
    <property type="entry name" value="O-ANTIGEN LIGASE"/>
    <property type="match status" value="1"/>
</dbReference>
<protein>
    <submittedName>
        <fullName evidence="7">O-antigen ligase family protein</fullName>
    </submittedName>
</protein>
<feature type="transmembrane region" description="Helical" evidence="5">
    <location>
        <begin position="100"/>
        <end position="118"/>
    </location>
</feature>
<dbReference type="InterPro" id="IPR051533">
    <property type="entry name" value="WaaL-like"/>
</dbReference>
<keyword evidence="4 5" id="KW-0472">Membrane</keyword>
<sequence length="436" mass="47180">MITPTRVSDQATAMPLDLAGGVDWRRIDITFWACVFATLIFSQFYLLLFTGPGTGGATPQSSAANSQSAVLRLMFLPVYLVVLVAICARPFRFAAVLARSWLLTGLLVIAISSVLWSLQPDVTIRRLVAVVFTTLTGVLLAERFEWPKTLEVLACTYAVVVSLSFVFGIFMPAYGVMSVDFPGAWRGVYGFKNQLGYAMSLATPTFLACALANPQRRRLWLGFTGAALLLIVLSTSKTALVSCLAGMAFVPLVALCRIGPVLGIGAILAAVGVLTLGGAIYALAPELVFELIGRDATFTGRTLIWDAISRQIEQRPLTGYGYGAVWDDLSGWGPVAWISNDQGFKIFSAHNTVLGVWLELGLIGVTAWLMLLIGAWLKGLSRLATAPAYFFLPFLAIFTLHSLTESDALIQNDLGWVIFSMTVTKLAMPFRRAEGA</sequence>